<dbReference type="GO" id="GO:0051286">
    <property type="term" value="C:cell tip"/>
    <property type="evidence" value="ECO:0007669"/>
    <property type="project" value="TreeGrafter"/>
</dbReference>
<feature type="region of interest" description="Disordered" evidence="3">
    <location>
        <begin position="1"/>
        <end position="43"/>
    </location>
</feature>
<evidence type="ECO:0000256" key="3">
    <source>
        <dbReference type="SAM" id="MobiDB-lite"/>
    </source>
</evidence>
<feature type="compositionally biased region" description="Basic and acidic residues" evidence="3">
    <location>
        <begin position="905"/>
        <end position="922"/>
    </location>
</feature>
<dbReference type="Gene3D" id="6.10.140.910">
    <property type="match status" value="1"/>
</dbReference>
<feature type="compositionally biased region" description="Low complexity" evidence="3">
    <location>
        <begin position="732"/>
        <end position="754"/>
    </location>
</feature>
<feature type="compositionally biased region" description="Basic and acidic residues" evidence="3">
    <location>
        <begin position="988"/>
        <end position="1006"/>
    </location>
</feature>
<evidence type="ECO:0000313" key="5">
    <source>
        <dbReference type="EMBL" id="KAF4618806.1"/>
    </source>
</evidence>
<feature type="compositionally biased region" description="Acidic residues" evidence="3">
    <location>
        <begin position="1007"/>
        <end position="1017"/>
    </location>
</feature>
<dbReference type="PANTHER" id="PTHR14430:SF0">
    <property type="entry name" value="SEC2P DOMAIN-CONTAINING PROTEIN"/>
    <property type="match status" value="1"/>
</dbReference>
<evidence type="ECO:0000256" key="1">
    <source>
        <dbReference type="ARBA" id="ARBA00023054"/>
    </source>
</evidence>
<feature type="compositionally biased region" description="Low complexity" evidence="3">
    <location>
        <begin position="812"/>
        <end position="827"/>
    </location>
</feature>
<dbReference type="InterPro" id="IPR009449">
    <property type="entry name" value="Sec2_N"/>
</dbReference>
<reference evidence="5 6" key="1">
    <citation type="submission" date="2019-12" db="EMBL/GenBank/DDBJ databases">
        <authorList>
            <person name="Floudas D."/>
            <person name="Bentzer J."/>
            <person name="Ahren D."/>
            <person name="Johansson T."/>
            <person name="Persson P."/>
            <person name="Tunlid A."/>
        </authorList>
    </citation>
    <scope>NUCLEOTIDE SEQUENCE [LARGE SCALE GENOMIC DNA]</scope>
    <source>
        <strain evidence="5 6">CBS 102.39</strain>
    </source>
</reference>
<feature type="domain" description="GDP/GTP exchange factor Sec2 N-terminal" evidence="4">
    <location>
        <begin position="79"/>
        <end position="210"/>
    </location>
</feature>
<keyword evidence="6" id="KW-1185">Reference proteome</keyword>
<dbReference type="Pfam" id="PF06428">
    <property type="entry name" value="Sec2p"/>
    <property type="match status" value="1"/>
</dbReference>
<dbReference type="GO" id="GO:0070319">
    <property type="term" value="C:Golgi to plasma membrane transport vesicle"/>
    <property type="evidence" value="ECO:0007669"/>
    <property type="project" value="TreeGrafter"/>
</dbReference>
<dbReference type="GO" id="GO:0006887">
    <property type="term" value="P:exocytosis"/>
    <property type="evidence" value="ECO:0007669"/>
    <property type="project" value="TreeGrafter"/>
</dbReference>
<feature type="compositionally biased region" description="Basic and acidic residues" evidence="3">
    <location>
        <begin position="1111"/>
        <end position="1130"/>
    </location>
</feature>
<evidence type="ECO:0000256" key="2">
    <source>
        <dbReference type="SAM" id="Coils"/>
    </source>
</evidence>
<dbReference type="InterPro" id="IPR040351">
    <property type="entry name" value="RAB3IL/RAB3IP/Sec2"/>
</dbReference>
<feature type="compositionally biased region" description="Low complexity" evidence="3">
    <location>
        <begin position="879"/>
        <end position="899"/>
    </location>
</feature>
<feature type="region of interest" description="Disordered" evidence="3">
    <location>
        <begin position="525"/>
        <end position="559"/>
    </location>
</feature>
<feature type="compositionally biased region" description="Basic and acidic residues" evidence="3">
    <location>
        <begin position="17"/>
        <end position="29"/>
    </location>
</feature>
<evidence type="ECO:0000259" key="4">
    <source>
        <dbReference type="Pfam" id="PF06428"/>
    </source>
</evidence>
<feature type="compositionally biased region" description="Polar residues" evidence="3">
    <location>
        <begin position="800"/>
        <end position="811"/>
    </location>
</feature>
<dbReference type="SUPFAM" id="SSF144284">
    <property type="entry name" value="Sec2 N-terminal region"/>
    <property type="match status" value="1"/>
</dbReference>
<accession>A0A8H4VQ60</accession>
<evidence type="ECO:0000313" key="6">
    <source>
        <dbReference type="Proteomes" id="UP000521872"/>
    </source>
</evidence>
<dbReference type="AlphaFoldDB" id="A0A8H4VQ60"/>
<feature type="compositionally biased region" description="Polar residues" evidence="3">
    <location>
        <begin position="453"/>
        <end position="486"/>
    </location>
</feature>
<feature type="compositionally biased region" description="Low complexity" evidence="3">
    <location>
        <begin position="686"/>
        <end position="698"/>
    </location>
</feature>
<dbReference type="Proteomes" id="UP000521872">
    <property type="component" value="Unassembled WGS sequence"/>
</dbReference>
<organism evidence="5 6">
    <name type="scientific">Agrocybe pediades</name>
    <dbReference type="NCBI Taxonomy" id="84607"/>
    <lineage>
        <taxon>Eukaryota</taxon>
        <taxon>Fungi</taxon>
        <taxon>Dikarya</taxon>
        <taxon>Basidiomycota</taxon>
        <taxon>Agaricomycotina</taxon>
        <taxon>Agaricomycetes</taxon>
        <taxon>Agaricomycetidae</taxon>
        <taxon>Agaricales</taxon>
        <taxon>Agaricineae</taxon>
        <taxon>Strophariaceae</taxon>
        <taxon>Agrocybe</taxon>
    </lineage>
</organism>
<feature type="compositionally biased region" description="Low complexity" evidence="3">
    <location>
        <begin position="783"/>
        <end position="799"/>
    </location>
</feature>
<name>A0A8H4VQ60_9AGAR</name>
<dbReference type="CDD" id="cd21044">
    <property type="entry name" value="Rab11BD_RAB3IP_like"/>
    <property type="match status" value="1"/>
</dbReference>
<protein>
    <recommendedName>
        <fullName evidence="4">GDP/GTP exchange factor Sec2 N-terminal domain-containing protein</fullName>
    </recommendedName>
</protein>
<dbReference type="GO" id="GO:0005085">
    <property type="term" value="F:guanyl-nucleotide exchange factor activity"/>
    <property type="evidence" value="ECO:0007669"/>
    <property type="project" value="InterPro"/>
</dbReference>
<comment type="caution">
    <text evidence="5">The sequence shown here is derived from an EMBL/GenBank/DDBJ whole genome shotgun (WGS) entry which is preliminary data.</text>
</comment>
<dbReference type="EMBL" id="JAACJL010000017">
    <property type="protein sequence ID" value="KAF4618806.1"/>
    <property type="molecule type" value="Genomic_DNA"/>
</dbReference>
<feature type="region of interest" description="Disordered" evidence="3">
    <location>
        <begin position="368"/>
        <end position="392"/>
    </location>
</feature>
<feature type="region of interest" description="Disordered" evidence="3">
    <location>
        <begin position="444"/>
        <end position="486"/>
    </location>
</feature>
<feature type="coiled-coil region" evidence="2">
    <location>
        <begin position="178"/>
        <end position="226"/>
    </location>
</feature>
<feature type="compositionally biased region" description="Low complexity" evidence="3">
    <location>
        <begin position="652"/>
        <end position="679"/>
    </location>
</feature>
<sequence>MVVEDQPTEQPHQNGATHEHDDTTHRRQDSSAQSLKRRGSVDRDAQEMVIDSLRVQIQDLFSQVSQLNNKLVKSYDRVSDLEDDLHVASANVRASSLKISQLELERTQHLAALNTGLLVEKSHVTAELSRLMEKATEEAAQRGQAESARMAIEKDLDDLSASLFDQANSMVAEARYEKHLSEKKVESAEQALKSAEEAIQLMQVQMQALQAEREQAEKKTQEMEMTMGKGKWIARRDSDVGSSLRLLNCHGPYHDFMAFIAHLRVLHPSSPNHTPAMSTLLQLPFLARLLTEDSEPTVRLDLAPSLNWLSRRSVLSAIHSGQLIIEPLSVGALFAESATQPASVAGVNSSNDNISCALCGVSIFPTAEPQHSPRPPIHPLSHTGHSQSQVSSTWSGSFFKRPLSIGNPPQSPTHSIQRSLSSHSDSQIFVFRLAQTASTGSTIASSLPIPSLARSTSQSGSTPIPISASQSYSGHGTPNTQSSPGNQTTTLYPLCMSGWCLNRLRTTCTMWAFIRTGIVDKIWEEELPPPPPPPSTNTLHVEKHAGAGEKPPIPPRKRGIWGIASAIGERAASWGDSDKDKKKAAAVAAAAETPAPVEHRRVPPPLPPVNPTRSSHAPPPPPPLPKRNEGRGRSATPQPKAPEEVFETNVPATVSSSTAATEAAGATAATGTPKPLSTQTPPPPSSSELPPVVAPLSPIRRSHLRNASSGTPPPPLPPRAVRSPPPAPAPAVPTSVPLPESRPDTPAAAGAGTAEPVSRTGSPAVATINSTAGGGGAPPPIPRRAAARAVRGAPGGSRPSTPANGDDATTNTSPTATAGAGVVTASVNGDDKAAEETKKVEGGAETKEGEAEAGQDVAGESGLGTVAKDGDKSVDEEPASASATSTAAETAAEKVVVGGEENKEEEAGKGTEQDQDKEKEIANQEAIPDRSSQASPSSSDVFVDALSPGQELADPVDASASASALSLDSVSVYAAAAAAAPQSDETAYEAKENNTDKEAEGKKEEDDLHEAEVDDNDQATIAAPQTPVAGQHAGLHETDAPEQGAAALTSDKLPNGISTSTTDEHVASQINGISQADPAVHVNGVVEPTDDGTDAARTQTKEVAEEEASTSEEKAEEERRKKEQDEKDRARFVGDSTWEERTWKEVVRLREDMFWARIGGIRD</sequence>
<feature type="region of interest" description="Disordered" evidence="3">
    <location>
        <begin position="976"/>
        <end position="1130"/>
    </location>
</feature>
<feature type="compositionally biased region" description="Pro residues" evidence="3">
    <location>
        <begin position="711"/>
        <end position="731"/>
    </location>
</feature>
<dbReference type="PANTHER" id="PTHR14430">
    <property type="entry name" value="RABIN3-RELATED"/>
    <property type="match status" value="1"/>
</dbReference>
<feature type="coiled-coil region" evidence="2">
    <location>
        <begin position="50"/>
        <end position="84"/>
    </location>
</feature>
<gene>
    <name evidence="5" type="ORF">D9613_010067</name>
</gene>
<proteinExistence type="predicted"/>
<feature type="compositionally biased region" description="Basic and acidic residues" evidence="3">
    <location>
        <begin position="829"/>
        <end position="850"/>
    </location>
</feature>
<keyword evidence="1 2" id="KW-0175">Coiled coil</keyword>
<feature type="region of interest" description="Disordered" evidence="3">
    <location>
        <begin position="571"/>
        <end position="948"/>
    </location>
</feature>